<reference evidence="3" key="1">
    <citation type="submission" date="2020-12" db="EMBL/GenBank/DDBJ databases">
        <authorList>
            <person name="Huq M.A."/>
        </authorList>
    </citation>
    <scope>NUCLEOTIDE SEQUENCE</scope>
    <source>
        <strain evidence="3">MAHUQ-46</strain>
    </source>
</reference>
<feature type="domain" description="SLH" evidence="2">
    <location>
        <begin position="1149"/>
        <end position="1208"/>
    </location>
</feature>
<accession>A0A934J416</accession>
<gene>
    <name evidence="3" type="ORF">JFN88_01625</name>
</gene>
<dbReference type="InterPro" id="IPR051465">
    <property type="entry name" value="Cell_Envelope_Struct_Comp"/>
</dbReference>
<evidence type="ECO:0000256" key="1">
    <source>
        <dbReference type="SAM" id="MobiDB-lite"/>
    </source>
</evidence>
<dbReference type="InterPro" id="IPR001119">
    <property type="entry name" value="SLH_dom"/>
</dbReference>
<comment type="caution">
    <text evidence="3">The sequence shown here is derived from an EMBL/GenBank/DDBJ whole genome shotgun (WGS) entry which is preliminary data.</text>
</comment>
<name>A0A934J416_9BACL</name>
<dbReference type="Pfam" id="PF00395">
    <property type="entry name" value="SLH"/>
    <property type="match status" value="3"/>
</dbReference>
<dbReference type="EMBL" id="JAELUP010000004">
    <property type="protein sequence ID" value="MBJ6360020.1"/>
    <property type="molecule type" value="Genomic_DNA"/>
</dbReference>
<dbReference type="PROSITE" id="PS51272">
    <property type="entry name" value="SLH"/>
    <property type="match status" value="3"/>
</dbReference>
<keyword evidence="4" id="KW-1185">Reference proteome</keyword>
<feature type="non-terminal residue" evidence="3">
    <location>
        <position position="1"/>
    </location>
</feature>
<dbReference type="InterPro" id="IPR040751">
    <property type="entry name" value="SbsC_C"/>
</dbReference>
<evidence type="ECO:0000313" key="4">
    <source>
        <dbReference type="Proteomes" id="UP000640274"/>
    </source>
</evidence>
<dbReference type="AlphaFoldDB" id="A0A934J416"/>
<dbReference type="Pfam" id="PF18316">
    <property type="entry name" value="S-l_SbsC_C"/>
    <property type="match status" value="3"/>
</dbReference>
<feature type="domain" description="SLH" evidence="2">
    <location>
        <begin position="1081"/>
        <end position="1141"/>
    </location>
</feature>
<feature type="region of interest" description="Disordered" evidence="1">
    <location>
        <begin position="1"/>
        <end position="40"/>
    </location>
</feature>
<evidence type="ECO:0000259" key="2">
    <source>
        <dbReference type="PROSITE" id="PS51272"/>
    </source>
</evidence>
<feature type="domain" description="SLH" evidence="2">
    <location>
        <begin position="1017"/>
        <end position="1080"/>
    </location>
</feature>
<protein>
    <submittedName>
        <fullName evidence="3">S-layer homology domain-containing protein</fullName>
    </submittedName>
</protein>
<dbReference type="RefSeq" id="WP_199017550.1">
    <property type="nucleotide sequence ID" value="NZ_JAELUP010000004.1"/>
</dbReference>
<dbReference type="PANTHER" id="PTHR43308:SF5">
    <property type="entry name" value="S-LAYER PROTEIN _ PEPTIDOGLYCAN ENDO-BETA-N-ACETYLGLUCOSAMINIDASE"/>
    <property type="match status" value="1"/>
</dbReference>
<evidence type="ECO:0000313" key="3">
    <source>
        <dbReference type="EMBL" id="MBJ6360020.1"/>
    </source>
</evidence>
<dbReference type="InterPro" id="IPR046780">
    <property type="entry name" value="aBig_2"/>
</dbReference>
<dbReference type="PANTHER" id="PTHR43308">
    <property type="entry name" value="OUTER MEMBRANE PROTEIN ALPHA-RELATED"/>
    <property type="match status" value="1"/>
</dbReference>
<sequence>GKGDVRPQPEAAPELYPTPVPEPGTDPDTTKLPTSPPIPVGTGNHLVVKVSSSKIATPKAGDLAPSVGVINPYTPGSNIPGVDPVVNKYIGIYEVDSNNKVVKFTLIVLGKGDVKPNPIAAPDFNPVPIPVPGSNPGTTKLPTDPPIAVGVGNHLVVKVSGSAIATPNAGDDGPSGSGVINPYKAGDDIPGVDAEVYRYIGLYEVDALGKVVKFHLIELGQGDISSVSTGLQQDRELLAIGYQSGDHQNHVTKTLYLPAKGQSGLTSITWQTSDNAHILNNGRVIRPGVDDGDAYVTLTATIKDDATGAVATKVFVLKVVKMTDEDAVREAAKQLTVDNGITFAQGDTWEAVTLNFLMLGEGLYGTSISWSSADSSTIAITKQNGQTHAAVHRPQSRDKHVVLTATISRGDASVTKTFLMVVNNLSVTKVEGETRQPTARLAEATVNPDGTPNSDQFVIMRTKLSDGTGIDTVIVDPAKLERLTDTFNPSESQEAKRTVELRITQLAGDPADEIAVEIPSSAIAAVADRNGLLVIRTDEGSIRIGTDTLKQLSDQGTDLYFRLVPVKNSTEQAEANKALHDDSRVKQETIGKKLQILGIPRKIETNLTGSETKVTLPLNSALLAAQNPASLRVFVEHSDGTKELLSGDIQYENGTPTGVEIAINRFSRFQVFVTHPAGGNAINGPAPEFSPLATLDKGDKNGATKVIAGTPEKGNKLVVKVSDKPISVPRAGDQAPSGEGVTNPYVSGNDIFGVDTERNRYIGVYEVDENNRIVRFQLLYVTQEKIQKIEGALIDLLLNGVVQKDTAILVDRGADLNAAARIMVDNEAIIGLLANAPKGSVLTVPQVSDASHVDAVVNGELLKRMIQIEGVFRIEGSLGAYTVPAAAIKSSHVASALGNSEDTDNIVVTFSISLAEQADVTHMQAMANHNRMILAGNPVRFSIAAEWNGKLTEIDKFDGYVHREIRIPLDVQTAVTTGVSINKDGSLLHMPTRIEVRDGVRYAIINSLYNGVFALIDKKVAFQDVKGHWAAAAIAEMTARNVVVGTTKDKFEPNRFITRAEFATILVRSLGLKNDASEGESFSDVHKNDWFYDSVSAAVKFKLVYGYSTGEFKPLERISREEALTILARAMEIADLHKELQASEVESLLAAFADWNEVSEWARKGITETVEAGLVQGRATNGLAPKAKITRAEAVTIIERLLRASKLI</sequence>
<dbReference type="Proteomes" id="UP000640274">
    <property type="component" value="Unassembled WGS sequence"/>
</dbReference>
<organism evidence="3 4">
    <name type="scientific">Paenibacillus roseus</name>
    <dbReference type="NCBI Taxonomy" id="2798579"/>
    <lineage>
        <taxon>Bacteria</taxon>
        <taxon>Bacillati</taxon>
        <taxon>Bacillota</taxon>
        <taxon>Bacilli</taxon>
        <taxon>Bacillales</taxon>
        <taxon>Paenibacillaceae</taxon>
        <taxon>Paenibacillus</taxon>
    </lineage>
</organism>
<proteinExistence type="predicted"/>
<dbReference type="Pfam" id="PF20578">
    <property type="entry name" value="aBig_2"/>
    <property type="match status" value="2"/>
</dbReference>